<evidence type="ECO:0000256" key="8">
    <source>
        <dbReference type="ARBA" id="ARBA00022499"/>
    </source>
</evidence>
<evidence type="ECO:0000256" key="3">
    <source>
        <dbReference type="ARBA" id="ARBA00004629"/>
    </source>
</evidence>
<dbReference type="FunFam" id="1.20.5.170:FF:000051">
    <property type="entry name" value="mitotic spindle assembly checkpoint protein MAD1"/>
    <property type="match status" value="1"/>
</dbReference>
<dbReference type="GO" id="GO:0051315">
    <property type="term" value="P:attachment of mitotic spindle microtubules to kinetochore"/>
    <property type="evidence" value="ECO:0007669"/>
    <property type="project" value="TreeGrafter"/>
</dbReference>
<dbReference type="Gene3D" id="1.20.5.170">
    <property type="match status" value="1"/>
</dbReference>
<keyword evidence="8" id="KW-1017">Isopeptide bond</keyword>
<evidence type="ECO:0000256" key="11">
    <source>
        <dbReference type="ARBA" id="ARBA00022776"/>
    </source>
</evidence>
<dbReference type="GO" id="GO:0051301">
    <property type="term" value="P:cell division"/>
    <property type="evidence" value="ECO:0007669"/>
    <property type="project" value="UniProtKB-KW"/>
</dbReference>
<dbReference type="Proteomes" id="UP000248483">
    <property type="component" value="Unplaced"/>
</dbReference>
<dbReference type="GO" id="GO:0072686">
    <property type="term" value="C:mitotic spindle"/>
    <property type="evidence" value="ECO:0007669"/>
    <property type="project" value="TreeGrafter"/>
</dbReference>
<keyword evidence="12" id="KW-0995">Kinetochore</keyword>
<evidence type="ECO:0000256" key="17">
    <source>
        <dbReference type="ARBA" id="ARBA00023242"/>
    </source>
</evidence>
<sequence>MWLPGICAGSLGHPWPALCCHAARQVCDSFGLPERDGMRAILGSYDSELTPAEYSPQLTRRMREAEDMVQKVHAHSSEMEAQLSQALEELGGQKQRADMLEMELKMLKSQAGPAEQSFLFSREEVSSLRLKVEELEAERSRLEEEKKVLETQLERLTLQGDYDQSRAKVLHLSLNPAGAARQRLHEDRQRLREECARLRELVHALEAGGAVPPDLEATAGLPSSREVAELKKQVESAELKNQRLKEVFQTKIQEFRKVCYTLTGYQVDITTENQYRLTSMYAEHKTDCLIFKAAGPSGTKMQLLETEFSRTVQELIELHLLRQDSIPAFLSALTLDLFSRQTVA</sequence>
<keyword evidence="7" id="KW-0963">Cytoplasm</keyword>
<organism evidence="24 25">
    <name type="scientific">Delphinapterus leucas</name>
    <name type="common">Beluga whale</name>
    <dbReference type="NCBI Taxonomy" id="9749"/>
    <lineage>
        <taxon>Eukaryota</taxon>
        <taxon>Metazoa</taxon>
        <taxon>Chordata</taxon>
        <taxon>Craniata</taxon>
        <taxon>Vertebrata</taxon>
        <taxon>Euteleostomi</taxon>
        <taxon>Mammalia</taxon>
        <taxon>Eutheria</taxon>
        <taxon>Laurasiatheria</taxon>
        <taxon>Artiodactyla</taxon>
        <taxon>Whippomorpha</taxon>
        <taxon>Cetacea</taxon>
        <taxon>Odontoceti</taxon>
        <taxon>Monodontidae</taxon>
        <taxon>Delphinapterus</taxon>
    </lineage>
</organism>
<comment type="function">
    <text evidence="20">Component of the spindle-assembly checkpoint that prevents the onset of anaphase until all chromosomes are properly aligned at the metaphase plate. Forms a heterotetrameric complex with the closed conformation form of MAD2L1 (C-MAD2) at unattached kinetochores during prometaphase, recruits an open conformation of MAD2L1 (O-MAD2) and promotes the conversion of O-MAD2 to C-MAD2, which ensures mitotic checkpoint signaling.</text>
</comment>
<evidence type="ECO:0000256" key="1">
    <source>
        <dbReference type="ARBA" id="ARBA00004259"/>
    </source>
</evidence>
<keyword evidence="13" id="KW-0832">Ubl conjugation</keyword>
<dbReference type="FunFam" id="3.30.457.60:FF:000002">
    <property type="entry name" value="Mitotic spindle assembly checkpoint protein MAD1"/>
    <property type="match status" value="1"/>
</dbReference>
<dbReference type="AlphaFoldDB" id="A0A2Y9ME40"/>
<evidence type="ECO:0000256" key="12">
    <source>
        <dbReference type="ARBA" id="ARBA00022838"/>
    </source>
</evidence>
<evidence type="ECO:0000256" key="14">
    <source>
        <dbReference type="ARBA" id="ARBA00022990"/>
    </source>
</evidence>
<dbReference type="GO" id="GO:0000776">
    <property type="term" value="C:kinetochore"/>
    <property type="evidence" value="ECO:0007669"/>
    <property type="project" value="UniProtKB-KW"/>
</dbReference>
<proteinExistence type="inferred from homology"/>
<evidence type="ECO:0000313" key="25">
    <source>
        <dbReference type="RefSeq" id="XP_022419250.1"/>
    </source>
</evidence>
<comment type="similarity">
    <text evidence="5">Belongs to the MAD1 family.</text>
</comment>
<evidence type="ECO:0000256" key="19">
    <source>
        <dbReference type="ARBA" id="ARBA00023328"/>
    </source>
</evidence>
<dbReference type="Gene3D" id="6.10.250.90">
    <property type="match status" value="1"/>
</dbReference>
<dbReference type="GO" id="GO:1990728">
    <property type="term" value="C:mitotic spindle assembly checkpoint MAD1-MAD2 complex"/>
    <property type="evidence" value="ECO:0007669"/>
    <property type="project" value="UniProtKB-ARBA"/>
</dbReference>
<feature type="coiled-coil region" evidence="23">
    <location>
        <begin position="83"/>
        <end position="254"/>
    </location>
</feature>
<evidence type="ECO:0000256" key="18">
    <source>
        <dbReference type="ARBA" id="ARBA00023306"/>
    </source>
</evidence>
<keyword evidence="6" id="KW-0158">Chromosome</keyword>
<keyword evidence="14" id="KW-0007">Acetylation</keyword>
<dbReference type="Gene3D" id="3.30.457.60">
    <property type="match status" value="1"/>
</dbReference>
<keyword evidence="9" id="KW-0597">Phosphoprotein</keyword>
<evidence type="ECO:0000256" key="4">
    <source>
        <dbReference type="ARBA" id="ARBA00004647"/>
    </source>
</evidence>
<evidence type="ECO:0000256" key="9">
    <source>
        <dbReference type="ARBA" id="ARBA00022553"/>
    </source>
</evidence>
<keyword evidence="10" id="KW-0132">Cell division</keyword>
<keyword evidence="15 23" id="KW-0175">Coiled coil</keyword>
<keyword evidence="24" id="KW-1185">Reference proteome</keyword>
<evidence type="ECO:0000256" key="13">
    <source>
        <dbReference type="ARBA" id="ARBA00022843"/>
    </source>
</evidence>
<evidence type="ECO:0000256" key="20">
    <source>
        <dbReference type="ARBA" id="ARBA00053509"/>
    </source>
</evidence>
<keyword evidence="19" id="KW-0137">Centromere</keyword>
<dbReference type="PANTHER" id="PTHR23168:SF0">
    <property type="entry name" value="MITOTIC SPINDLE ASSEMBLY CHECKPOINT PROTEIN MAD1"/>
    <property type="match status" value="1"/>
</dbReference>
<keyword evidence="17" id="KW-0539">Nucleus</keyword>
<evidence type="ECO:0000256" key="22">
    <source>
        <dbReference type="ARBA" id="ARBA00075803"/>
    </source>
</evidence>
<gene>
    <name evidence="25" type="primary">MAD1L1</name>
</gene>
<dbReference type="CTD" id="8379"/>
<dbReference type="GO" id="GO:0007094">
    <property type="term" value="P:mitotic spindle assembly checkpoint signaling"/>
    <property type="evidence" value="ECO:0007669"/>
    <property type="project" value="InterPro"/>
</dbReference>
<evidence type="ECO:0000256" key="5">
    <source>
        <dbReference type="ARBA" id="ARBA00008029"/>
    </source>
</evidence>
<evidence type="ECO:0000256" key="6">
    <source>
        <dbReference type="ARBA" id="ARBA00022454"/>
    </source>
</evidence>
<dbReference type="RefSeq" id="XP_022419250.1">
    <property type="nucleotide sequence ID" value="XM_022563542.2"/>
</dbReference>
<dbReference type="PANTHER" id="PTHR23168">
    <property type="entry name" value="MITOTIC SPINDLE ASSEMBLY CHECKPOINT PROTEIN MAD1 MITOTIC ARREST DEFICIENT-LIKE PROTEIN 1"/>
    <property type="match status" value="1"/>
</dbReference>
<evidence type="ECO:0000256" key="16">
    <source>
        <dbReference type="ARBA" id="ARBA00023212"/>
    </source>
</evidence>
<dbReference type="SUPFAM" id="SSF75704">
    <property type="entry name" value="Mitotic arrest deficient-like 1, Mad1"/>
    <property type="match status" value="1"/>
</dbReference>
<evidence type="ECO:0000256" key="10">
    <source>
        <dbReference type="ARBA" id="ARBA00022618"/>
    </source>
</evidence>
<name>A0A2Y9ME40_DELLE</name>
<dbReference type="Pfam" id="PF05557">
    <property type="entry name" value="MAD"/>
    <property type="match status" value="1"/>
</dbReference>
<accession>A0A2Y9ME40</accession>
<evidence type="ECO:0000313" key="24">
    <source>
        <dbReference type="Proteomes" id="UP000248483"/>
    </source>
</evidence>
<comment type="subcellular location">
    <subcellularLocation>
        <location evidence="3">Chromosome</location>
        <location evidence="3">Centromere</location>
        <location evidence="3">Kinetochore</location>
    </subcellularLocation>
    <subcellularLocation>
        <location evidence="2">Cytoplasm</location>
        <location evidence="2">Cytoskeleton</location>
        <location evidence="2">Microtubule organizing center</location>
        <location evidence="2">Centrosome</location>
    </subcellularLocation>
    <subcellularLocation>
        <location evidence="4">Cytoplasm</location>
        <location evidence="4">Cytoskeleton</location>
        <location evidence="4">Spindle pole</location>
    </subcellularLocation>
    <subcellularLocation>
        <location evidence="1">Nucleus envelope</location>
    </subcellularLocation>
</comment>
<dbReference type="InterPro" id="IPR008672">
    <property type="entry name" value="Mad1"/>
</dbReference>
<keyword evidence="11" id="KW-0498">Mitosis</keyword>
<evidence type="ECO:0000256" key="23">
    <source>
        <dbReference type="SAM" id="Coils"/>
    </source>
</evidence>
<evidence type="ECO:0000256" key="2">
    <source>
        <dbReference type="ARBA" id="ARBA00004300"/>
    </source>
</evidence>
<evidence type="ECO:0000256" key="7">
    <source>
        <dbReference type="ARBA" id="ARBA00022490"/>
    </source>
</evidence>
<dbReference type="GO" id="GO:1990706">
    <property type="term" value="C:MAD1 complex"/>
    <property type="evidence" value="ECO:0007669"/>
    <property type="project" value="UniProtKB-ARBA"/>
</dbReference>
<evidence type="ECO:0000256" key="15">
    <source>
        <dbReference type="ARBA" id="ARBA00023054"/>
    </source>
</evidence>
<reference evidence="25" key="1">
    <citation type="submission" date="2025-08" db="UniProtKB">
        <authorList>
            <consortium name="RefSeq"/>
        </authorList>
    </citation>
    <scope>IDENTIFICATION</scope>
    <source>
        <tissue evidence="25">Blood</tissue>
    </source>
</reference>
<keyword evidence="18" id="KW-0131">Cell cycle</keyword>
<evidence type="ECO:0000256" key="21">
    <source>
        <dbReference type="ARBA" id="ARBA00073985"/>
    </source>
</evidence>
<dbReference type="GeneID" id="111169381"/>
<protein>
    <recommendedName>
        <fullName evidence="21">Mitotic spindle assembly checkpoint protein MAD1</fullName>
    </recommendedName>
    <alternativeName>
        <fullName evidence="22">Mitotic arrest deficient 1-like protein 1</fullName>
    </alternativeName>
</protein>
<dbReference type="GO" id="GO:0005813">
    <property type="term" value="C:centrosome"/>
    <property type="evidence" value="ECO:0007669"/>
    <property type="project" value="UniProtKB-SubCell"/>
</dbReference>
<keyword evidence="16" id="KW-0206">Cytoskeleton</keyword>
<dbReference type="GO" id="GO:0005635">
    <property type="term" value="C:nuclear envelope"/>
    <property type="evidence" value="ECO:0007669"/>
    <property type="project" value="UniProtKB-SubCell"/>
</dbReference>
<dbReference type="GO" id="GO:0000922">
    <property type="term" value="C:spindle pole"/>
    <property type="evidence" value="ECO:0007669"/>
    <property type="project" value="UniProtKB-SubCell"/>
</dbReference>